<accession>H2YIR2</accession>
<dbReference type="SMART" id="SM00192">
    <property type="entry name" value="LDLa"/>
    <property type="match status" value="2"/>
</dbReference>
<dbReference type="Gene3D" id="2.60.120.200">
    <property type="match status" value="6"/>
</dbReference>
<feature type="disulfide bond" evidence="2">
    <location>
        <begin position="196"/>
        <end position="214"/>
    </location>
</feature>
<dbReference type="OMA" id="ECNFEAN"/>
<keyword evidence="5" id="KW-1185">Reference proteome</keyword>
<feature type="disulfide bond" evidence="2">
    <location>
        <begin position="415"/>
        <end position="430"/>
    </location>
</feature>
<dbReference type="GeneTree" id="ENSGT00940000163883"/>
<feature type="domain" description="MAM" evidence="3">
    <location>
        <begin position="849"/>
        <end position="952"/>
    </location>
</feature>
<evidence type="ECO:0000256" key="1">
    <source>
        <dbReference type="ARBA" id="ARBA00023157"/>
    </source>
</evidence>
<dbReference type="SUPFAM" id="SSF49899">
    <property type="entry name" value="Concanavalin A-like lectins/glucanases"/>
    <property type="match status" value="6"/>
</dbReference>
<comment type="caution">
    <text evidence="2">Lacks conserved residue(s) required for the propagation of feature annotation.</text>
</comment>
<dbReference type="SMART" id="SM00137">
    <property type="entry name" value="MAM"/>
    <property type="match status" value="5"/>
</dbReference>
<dbReference type="PANTHER" id="PTHR23282:SF101">
    <property type="entry name" value="MAM DOMAIN-CONTAINING PROTEIN"/>
    <property type="match status" value="1"/>
</dbReference>
<dbReference type="Pfam" id="PF00629">
    <property type="entry name" value="MAM"/>
    <property type="match status" value="6"/>
</dbReference>
<dbReference type="SUPFAM" id="SSF57424">
    <property type="entry name" value="LDL receptor-like module"/>
    <property type="match status" value="2"/>
</dbReference>
<protein>
    <recommendedName>
        <fullName evidence="3">MAM domain-containing protein</fullName>
    </recommendedName>
</protein>
<evidence type="ECO:0000313" key="4">
    <source>
        <dbReference type="Ensembl" id="ENSCSAVP00000005211.1"/>
    </source>
</evidence>
<dbReference type="Proteomes" id="UP000007875">
    <property type="component" value="Unassembled WGS sequence"/>
</dbReference>
<dbReference type="PROSITE" id="PS00740">
    <property type="entry name" value="MAM_1"/>
    <property type="match status" value="2"/>
</dbReference>
<dbReference type="PROSITE" id="PS50060">
    <property type="entry name" value="MAM_2"/>
    <property type="match status" value="6"/>
</dbReference>
<dbReference type="InParanoid" id="H2YIR2"/>
<feature type="domain" description="MAM" evidence="3">
    <location>
        <begin position="683"/>
        <end position="847"/>
    </location>
</feature>
<dbReference type="PROSITE" id="PS01209">
    <property type="entry name" value="LDLRA_1"/>
    <property type="match status" value="1"/>
</dbReference>
<feature type="disulfide bond" evidence="2">
    <location>
        <begin position="396"/>
        <end position="408"/>
    </location>
</feature>
<dbReference type="CDD" id="cd00112">
    <property type="entry name" value="LDLa"/>
    <property type="match status" value="3"/>
</dbReference>
<evidence type="ECO:0000259" key="3">
    <source>
        <dbReference type="PROSITE" id="PS50060"/>
    </source>
</evidence>
<feature type="domain" description="MAM" evidence="3">
    <location>
        <begin position="525"/>
        <end position="694"/>
    </location>
</feature>
<reference evidence="4" key="3">
    <citation type="submission" date="2025-09" db="UniProtKB">
        <authorList>
            <consortium name="Ensembl"/>
        </authorList>
    </citation>
    <scope>IDENTIFICATION</scope>
</reference>
<dbReference type="GO" id="GO:0016020">
    <property type="term" value="C:membrane"/>
    <property type="evidence" value="ECO:0007669"/>
    <property type="project" value="InterPro"/>
</dbReference>
<dbReference type="HOGENOM" id="CLU_008233_0_0_1"/>
<dbReference type="Gene3D" id="4.10.400.10">
    <property type="entry name" value="Low-density Lipoprotein Receptor"/>
    <property type="match status" value="2"/>
</dbReference>
<evidence type="ECO:0000313" key="5">
    <source>
        <dbReference type="Proteomes" id="UP000007875"/>
    </source>
</evidence>
<feature type="domain" description="MAM" evidence="3">
    <location>
        <begin position="22"/>
        <end position="183"/>
    </location>
</feature>
<dbReference type="InterPro" id="IPR002172">
    <property type="entry name" value="LDrepeatLR_classA_rpt"/>
</dbReference>
<evidence type="ECO:0000256" key="2">
    <source>
        <dbReference type="PROSITE-ProRule" id="PRU00124"/>
    </source>
</evidence>
<dbReference type="PANTHER" id="PTHR23282">
    <property type="entry name" value="APICAL ENDOSOMAL GLYCOPROTEIN PRECURSOR"/>
    <property type="match status" value="1"/>
</dbReference>
<feature type="disulfide bond" evidence="2">
    <location>
        <begin position="208"/>
        <end position="223"/>
    </location>
</feature>
<feature type="domain" description="MAM" evidence="3">
    <location>
        <begin position="227"/>
        <end position="377"/>
    </location>
</feature>
<reference evidence="4" key="2">
    <citation type="submission" date="2025-08" db="UniProtKB">
        <authorList>
            <consortium name="Ensembl"/>
        </authorList>
    </citation>
    <scope>IDENTIFICATION</scope>
</reference>
<dbReference type="Pfam" id="PF00057">
    <property type="entry name" value="Ldl_recept_a"/>
    <property type="match status" value="1"/>
</dbReference>
<dbReference type="InterPro" id="IPR051560">
    <property type="entry name" value="MAM_domain-containing"/>
</dbReference>
<feature type="disulfide bond" evidence="2">
    <location>
        <begin position="403"/>
        <end position="421"/>
    </location>
</feature>
<sequence length="952" mass="105785">PGEKVCDFIPDCVDRSDETSCGACQFEDEDNHQFTCGWSDSSAGQYQWVLVQANQAGDNGPGNDHDTQTAFGHYWAVEAYDGTMNTAARLMSPTMRQASASCQIRSDVTACVGELSLYVRQGTRETAVWKLLQEDFPYNWNYQSVSLGRIEGEFEMLFYASRLAFDVVGSIAIDDVSFVNCDLDPVESDCGDYKRCDRGSCVPRWEICDFTDNCGDRSDELNCDDYTRCSFEDETFCMFSNERVTGETAPNRDHTTNSDVGHYITVTTNRPNFKGINLSPVFEPTTGESTCFFIFYAHLTDQIEGGGLSVYYRTESGGNLNLLWQRSDKTTFFARFNLDLNKIFDQPWQLVIVAKVGGQSYGDITIDDLVFREGCTISAEQSLPRGTTPIPTPSPCPGDQMVCNDGSCVDTELWCDFKSDCADGSDETACGDCDFEDSSCGWSDWSSGHYKWNRENATIVVDPLGPSTDGSGNANGFFMHVDATQSTFLASAELMSPPFGQTGLACTMSFMHYQGGSAHSGITMLDCNFDVDTCGWFNYQHDDFDWKRKPGTDDILNTGPSYDHTQGGSGEYMFIDAGSRLQPDLTAVLTTMNQTAMPGNGKCITFWYHMYGPSIGTLNLEIKRWGKSTDGPDEWKLIWAETGTQGNMWKQARVHEWSTYYDWQLRFVAFRGGFDGDIAIDDNECNFEANKCNWKDGDGDYTWWTEKAEGAGDYRPPVDHTSLSPAGSYLYNGAYTHNTPGTKCRLVTHVFPKSDADCLQFWYYMYGKTDDNNPGTLNVYKRLDDLSIDKLVWSLSGNQGDLWEFASVTVSSDQPFSIIIEAVIADVVDPYSSAVDDVIINQGACAPKGNCDFEAGLCGWHNTYGEGDDFDWIWSSGATPSAYTGPTADHTTGTDEGHYLYVESTSLNLGGENARLTSEKFMATVGTCLQFWYHMRGVSTGELNVLIQTEYG</sequence>
<keyword evidence="1 2" id="KW-1015">Disulfide bond</keyword>
<proteinExistence type="predicted"/>
<dbReference type="InterPro" id="IPR023415">
    <property type="entry name" value="LDLR_class-A_CS"/>
</dbReference>
<feature type="domain" description="MAM" evidence="3">
    <location>
        <begin position="431"/>
        <end position="517"/>
    </location>
</feature>
<dbReference type="InterPro" id="IPR000998">
    <property type="entry name" value="MAM_dom"/>
</dbReference>
<name>H2YIR2_CIOSA</name>
<dbReference type="InterPro" id="IPR013320">
    <property type="entry name" value="ConA-like_dom_sf"/>
</dbReference>
<dbReference type="Ensembl" id="ENSCSAVT00000005282.1">
    <property type="protein sequence ID" value="ENSCSAVP00000005211.1"/>
    <property type="gene ID" value="ENSCSAVG00000003105.1"/>
</dbReference>
<dbReference type="InterPro" id="IPR036055">
    <property type="entry name" value="LDL_receptor-like_sf"/>
</dbReference>
<dbReference type="eggNOG" id="KOG1095">
    <property type="taxonomic scope" value="Eukaryota"/>
</dbReference>
<dbReference type="CDD" id="cd06263">
    <property type="entry name" value="MAM"/>
    <property type="match status" value="4"/>
</dbReference>
<dbReference type="PRINTS" id="PR00261">
    <property type="entry name" value="LDLRECEPTOR"/>
</dbReference>
<dbReference type="AlphaFoldDB" id="H2YIR2"/>
<dbReference type="PROSITE" id="PS50068">
    <property type="entry name" value="LDLRA_2"/>
    <property type="match status" value="2"/>
</dbReference>
<reference evidence="5" key="1">
    <citation type="submission" date="2003-08" db="EMBL/GenBank/DDBJ databases">
        <authorList>
            <person name="Birren B."/>
            <person name="Nusbaum C."/>
            <person name="Abebe A."/>
            <person name="Abouelleil A."/>
            <person name="Adekoya E."/>
            <person name="Ait-zahra M."/>
            <person name="Allen N."/>
            <person name="Allen T."/>
            <person name="An P."/>
            <person name="Anderson M."/>
            <person name="Anderson S."/>
            <person name="Arachchi H."/>
            <person name="Armbruster J."/>
            <person name="Bachantsang P."/>
            <person name="Baldwin J."/>
            <person name="Barry A."/>
            <person name="Bayul T."/>
            <person name="Blitshsteyn B."/>
            <person name="Bloom T."/>
            <person name="Blye J."/>
            <person name="Boguslavskiy L."/>
            <person name="Borowsky M."/>
            <person name="Boukhgalter B."/>
            <person name="Brunache A."/>
            <person name="Butler J."/>
            <person name="Calixte N."/>
            <person name="Calvo S."/>
            <person name="Camarata J."/>
            <person name="Campo K."/>
            <person name="Chang J."/>
            <person name="Cheshatsang Y."/>
            <person name="Citroen M."/>
            <person name="Collymore A."/>
            <person name="Considine T."/>
            <person name="Cook A."/>
            <person name="Cooke P."/>
            <person name="Corum B."/>
            <person name="Cuomo C."/>
            <person name="David R."/>
            <person name="Dawoe T."/>
            <person name="Degray S."/>
            <person name="Dodge S."/>
            <person name="Dooley K."/>
            <person name="Dorje P."/>
            <person name="Dorjee K."/>
            <person name="Dorris L."/>
            <person name="Duffey N."/>
            <person name="Dupes A."/>
            <person name="Elkins T."/>
            <person name="Engels R."/>
            <person name="Erickson J."/>
            <person name="Farina A."/>
            <person name="Faro S."/>
            <person name="Ferreira P."/>
            <person name="Fischer H."/>
            <person name="Fitzgerald M."/>
            <person name="Foley K."/>
            <person name="Gage D."/>
            <person name="Galagan J."/>
            <person name="Gearin G."/>
            <person name="Gnerre S."/>
            <person name="Gnirke A."/>
            <person name="Goyette A."/>
            <person name="Graham J."/>
            <person name="Grandbois E."/>
            <person name="Gyaltsen K."/>
            <person name="Hafez N."/>
            <person name="Hagopian D."/>
            <person name="Hagos B."/>
            <person name="Hall J."/>
            <person name="Hatcher B."/>
            <person name="Heller A."/>
            <person name="Higgins H."/>
            <person name="Honan T."/>
            <person name="Horn A."/>
            <person name="Houde N."/>
            <person name="Hughes L."/>
            <person name="Hulme W."/>
            <person name="Husby E."/>
            <person name="Iliev I."/>
            <person name="Jaffe D."/>
            <person name="Jones C."/>
            <person name="Kamal M."/>
            <person name="Kamat A."/>
            <person name="Kamvysselis M."/>
            <person name="Karlsson E."/>
            <person name="Kells C."/>
            <person name="Kieu A."/>
            <person name="Kisner P."/>
            <person name="Kodira C."/>
            <person name="Kulbokas E."/>
            <person name="Labutti K."/>
            <person name="Lama D."/>
            <person name="Landers T."/>
            <person name="Leger J."/>
            <person name="Levine S."/>
            <person name="Lewis D."/>
            <person name="Lewis T."/>
            <person name="Lindblad-toh K."/>
            <person name="Liu X."/>
            <person name="Lokyitsang T."/>
            <person name="Lokyitsang Y."/>
            <person name="Lucien O."/>
            <person name="Lui A."/>
            <person name="Ma L.J."/>
            <person name="Mabbitt R."/>
            <person name="Macdonald J."/>
            <person name="Maclean C."/>
            <person name="Major J."/>
            <person name="Manning J."/>
            <person name="Marabella R."/>
            <person name="Maru K."/>
            <person name="Matthews C."/>
            <person name="Mauceli E."/>
            <person name="Mccarthy M."/>
            <person name="Mcdonough S."/>
            <person name="Mcghee T."/>
            <person name="Meldrim J."/>
            <person name="Meneus L."/>
            <person name="Mesirov J."/>
            <person name="Mihalev A."/>
            <person name="Mihova T."/>
            <person name="Mikkelsen T."/>
            <person name="Mlenga V."/>
            <person name="Moru K."/>
            <person name="Mozes J."/>
            <person name="Mulrain L."/>
            <person name="Munson G."/>
            <person name="Naylor J."/>
            <person name="Newes C."/>
            <person name="Nguyen C."/>
            <person name="Nguyen N."/>
            <person name="Nguyen T."/>
            <person name="Nicol R."/>
            <person name="Nielsen C."/>
            <person name="Nizzari M."/>
            <person name="Norbu C."/>
            <person name="Norbu N."/>
            <person name="O'donnell P."/>
            <person name="Okoawo O."/>
            <person name="O'leary S."/>
            <person name="Omotosho B."/>
            <person name="O'neill K."/>
            <person name="Osman S."/>
            <person name="Parker S."/>
            <person name="Perrin D."/>
            <person name="Phunkhang P."/>
            <person name="Piqani B."/>
            <person name="Purcell S."/>
            <person name="Rachupka T."/>
            <person name="Ramasamy U."/>
            <person name="Rameau R."/>
            <person name="Ray V."/>
            <person name="Raymond C."/>
            <person name="Retta R."/>
            <person name="Richardson S."/>
            <person name="Rise C."/>
            <person name="Rodriguez J."/>
            <person name="Rogers J."/>
            <person name="Rogov P."/>
            <person name="Rutman M."/>
            <person name="Schupbach R."/>
            <person name="Seaman C."/>
            <person name="Settipalli S."/>
            <person name="Sharpe T."/>
            <person name="Sheridan J."/>
            <person name="Sherpa N."/>
            <person name="Shi J."/>
            <person name="Smirnov S."/>
            <person name="Smith C."/>
            <person name="Sougnez C."/>
            <person name="Spencer B."/>
            <person name="Stalker J."/>
            <person name="Stange-thomann N."/>
            <person name="Stavropoulos S."/>
            <person name="Stetson K."/>
            <person name="Stone C."/>
            <person name="Stone S."/>
            <person name="Stubbs M."/>
            <person name="Talamas J."/>
            <person name="Tchuinga P."/>
            <person name="Tenzing P."/>
            <person name="Tesfaye S."/>
            <person name="Theodore J."/>
            <person name="Thoulutsang Y."/>
            <person name="Topham K."/>
            <person name="Towey S."/>
            <person name="Tsamla T."/>
            <person name="Tsomo N."/>
            <person name="Vallee D."/>
            <person name="Vassiliev H."/>
            <person name="Venkataraman V."/>
            <person name="Vinson J."/>
            <person name="Vo A."/>
            <person name="Wade C."/>
            <person name="Wang S."/>
            <person name="Wangchuk T."/>
            <person name="Wangdi T."/>
            <person name="Whittaker C."/>
            <person name="Wilkinson J."/>
            <person name="Wu Y."/>
            <person name="Wyman D."/>
            <person name="Yadav S."/>
            <person name="Yang S."/>
            <person name="Yang X."/>
            <person name="Yeager S."/>
            <person name="Yee E."/>
            <person name="Young G."/>
            <person name="Zainoun J."/>
            <person name="Zembeck L."/>
            <person name="Zimmer A."/>
            <person name="Zody M."/>
            <person name="Lander E."/>
        </authorList>
    </citation>
    <scope>NUCLEOTIDE SEQUENCE [LARGE SCALE GENOMIC DNA]</scope>
</reference>
<organism evidence="4 5">
    <name type="scientific">Ciona savignyi</name>
    <name type="common">Pacific transparent sea squirt</name>
    <dbReference type="NCBI Taxonomy" id="51511"/>
    <lineage>
        <taxon>Eukaryota</taxon>
        <taxon>Metazoa</taxon>
        <taxon>Chordata</taxon>
        <taxon>Tunicata</taxon>
        <taxon>Ascidiacea</taxon>
        <taxon>Phlebobranchia</taxon>
        <taxon>Cionidae</taxon>
        <taxon>Ciona</taxon>
    </lineage>
</organism>
<dbReference type="STRING" id="51511.ENSCSAVP00000005211"/>